<dbReference type="EMBL" id="MDYN01000035">
    <property type="protein sequence ID" value="OQD80490.1"/>
    <property type="molecule type" value="Genomic_DNA"/>
</dbReference>
<evidence type="ECO:0000313" key="1">
    <source>
        <dbReference type="EMBL" id="OQD80490.1"/>
    </source>
</evidence>
<proteinExistence type="predicted"/>
<sequence length="112" mass="12292">MPIYGLLAYNLRRAEKEGSAICGAIWTNTVLKQLEQNLPESAIPDLTLIYERLLAQLSYPVGSLTRDAIVKACGSAQIRVLASGAEFMGFIWVAMTRNLNVKNMGQTKGTVF</sequence>
<gene>
    <name evidence="1" type="ORF">PENANT_c035G07298</name>
</gene>
<name>A0A1V6PU11_9EURO</name>
<evidence type="ECO:0000313" key="2">
    <source>
        <dbReference type="Proteomes" id="UP000191672"/>
    </source>
</evidence>
<organism evidence="1 2">
    <name type="scientific">Penicillium antarcticum</name>
    <dbReference type="NCBI Taxonomy" id="416450"/>
    <lineage>
        <taxon>Eukaryota</taxon>
        <taxon>Fungi</taxon>
        <taxon>Dikarya</taxon>
        <taxon>Ascomycota</taxon>
        <taxon>Pezizomycotina</taxon>
        <taxon>Eurotiomycetes</taxon>
        <taxon>Eurotiomycetidae</taxon>
        <taxon>Eurotiales</taxon>
        <taxon>Aspergillaceae</taxon>
        <taxon>Penicillium</taxon>
    </lineage>
</organism>
<dbReference type="AlphaFoldDB" id="A0A1V6PU11"/>
<reference evidence="2" key="1">
    <citation type="journal article" date="2017" name="Nat. Microbiol.">
        <title>Global analysis of biosynthetic gene clusters reveals vast potential of secondary metabolite production in Penicillium species.</title>
        <authorList>
            <person name="Nielsen J.C."/>
            <person name="Grijseels S."/>
            <person name="Prigent S."/>
            <person name="Ji B."/>
            <person name="Dainat J."/>
            <person name="Nielsen K.F."/>
            <person name="Frisvad J.C."/>
            <person name="Workman M."/>
            <person name="Nielsen J."/>
        </authorList>
    </citation>
    <scope>NUCLEOTIDE SEQUENCE [LARGE SCALE GENOMIC DNA]</scope>
    <source>
        <strain evidence="2">IBT 31811</strain>
    </source>
</reference>
<keyword evidence="2" id="KW-1185">Reference proteome</keyword>
<comment type="caution">
    <text evidence="1">The sequence shown here is derived from an EMBL/GenBank/DDBJ whole genome shotgun (WGS) entry which is preliminary data.</text>
</comment>
<protein>
    <submittedName>
        <fullName evidence="1">Uncharacterized protein</fullName>
    </submittedName>
</protein>
<accession>A0A1V6PU11</accession>
<dbReference type="Proteomes" id="UP000191672">
    <property type="component" value="Unassembled WGS sequence"/>
</dbReference>